<evidence type="ECO:0000313" key="2">
    <source>
        <dbReference type="Proteomes" id="UP001444661"/>
    </source>
</evidence>
<accession>A0ABR1S066</accession>
<organism evidence="1 2">
    <name type="scientific">Apiospora rasikravindrae</name>
    <dbReference type="NCBI Taxonomy" id="990691"/>
    <lineage>
        <taxon>Eukaryota</taxon>
        <taxon>Fungi</taxon>
        <taxon>Dikarya</taxon>
        <taxon>Ascomycota</taxon>
        <taxon>Pezizomycotina</taxon>
        <taxon>Sordariomycetes</taxon>
        <taxon>Xylariomycetidae</taxon>
        <taxon>Amphisphaeriales</taxon>
        <taxon>Apiosporaceae</taxon>
        <taxon>Apiospora</taxon>
    </lineage>
</organism>
<dbReference type="EMBL" id="JAQQWK010000011">
    <property type="protein sequence ID" value="KAK8023567.1"/>
    <property type="molecule type" value="Genomic_DNA"/>
</dbReference>
<sequence length="242" mass="25982">MDAIGKVTASIASATQETTIALANANFDMSLIRIEAPAEYKPLGMALSKSKRNVAEDGPAHVTARRLGSLFQSMLPETPNLIKAYGIRASEIAQSPVVNPKGTDAHGPFKDYVGVDGTSIWAAATSGSAAIAAHLLACFIATYWPADEATAIWVELVAERKRRLQAKAAPAEYFDLSDTLSTKLELDQTHLANWDASARSWLRAAGDSPAVSARQKTVRSILDRLNITVRGQQDLYTSVIEA</sequence>
<keyword evidence="2" id="KW-1185">Reference proteome</keyword>
<reference evidence="1 2" key="1">
    <citation type="submission" date="2023-01" db="EMBL/GenBank/DDBJ databases">
        <title>Analysis of 21 Apiospora genomes using comparative genomics revels a genus with tremendous synthesis potential of carbohydrate active enzymes and secondary metabolites.</title>
        <authorList>
            <person name="Sorensen T."/>
        </authorList>
    </citation>
    <scope>NUCLEOTIDE SEQUENCE [LARGE SCALE GENOMIC DNA]</scope>
    <source>
        <strain evidence="1 2">CBS 33761</strain>
    </source>
</reference>
<comment type="caution">
    <text evidence="1">The sequence shown here is derived from an EMBL/GenBank/DDBJ whole genome shotgun (WGS) entry which is preliminary data.</text>
</comment>
<proteinExistence type="predicted"/>
<dbReference type="Proteomes" id="UP001444661">
    <property type="component" value="Unassembled WGS sequence"/>
</dbReference>
<name>A0ABR1S066_9PEZI</name>
<gene>
    <name evidence="1" type="ORF">PG993_011633</name>
</gene>
<protein>
    <submittedName>
        <fullName evidence="1">Uncharacterized protein</fullName>
    </submittedName>
</protein>
<evidence type="ECO:0000313" key="1">
    <source>
        <dbReference type="EMBL" id="KAK8023567.1"/>
    </source>
</evidence>